<accession>R7TJC0</accession>
<feature type="coiled-coil region" evidence="1">
    <location>
        <begin position="533"/>
        <end position="592"/>
    </location>
</feature>
<proteinExistence type="predicted"/>
<feature type="coiled-coil region" evidence="1">
    <location>
        <begin position="232"/>
        <end position="266"/>
    </location>
</feature>
<dbReference type="EMBL" id="KB309575">
    <property type="protein sequence ID" value="ELT93903.1"/>
    <property type="molecule type" value="Genomic_DNA"/>
</dbReference>
<dbReference type="InterPro" id="IPR038834">
    <property type="entry name" value="CCDC175"/>
</dbReference>
<evidence type="ECO:0000313" key="3">
    <source>
        <dbReference type="EnsemblMetazoa" id="CapteP215688"/>
    </source>
</evidence>
<dbReference type="PANTHER" id="PTHR35347">
    <property type="entry name" value="COILED-COIL DOMAIN-CONTAINING PROTEIN 175"/>
    <property type="match status" value="1"/>
</dbReference>
<dbReference type="OMA" id="VFMQKRK"/>
<evidence type="ECO:0000256" key="1">
    <source>
        <dbReference type="SAM" id="Coils"/>
    </source>
</evidence>
<dbReference type="PANTHER" id="PTHR35347:SF1">
    <property type="entry name" value="COILED-COIL DOMAIN-CONTAINING PROTEIN 175"/>
    <property type="match status" value="1"/>
</dbReference>
<feature type="coiled-coil region" evidence="1">
    <location>
        <begin position="117"/>
        <end position="206"/>
    </location>
</feature>
<gene>
    <name evidence="2" type="ORF">CAPTEDRAFT_215688</name>
</gene>
<dbReference type="EMBL" id="AMQN01012520">
    <property type="status" value="NOT_ANNOTATED_CDS"/>
    <property type="molecule type" value="Genomic_DNA"/>
</dbReference>
<protein>
    <submittedName>
        <fullName evidence="2 3">Uncharacterized protein</fullName>
    </submittedName>
</protein>
<dbReference type="OrthoDB" id="10031759at2759"/>
<organism evidence="2">
    <name type="scientific">Capitella teleta</name>
    <name type="common">Polychaete worm</name>
    <dbReference type="NCBI Taxonomy" id="283909"/>
    <lineage>
        <taxon>Eukaryota</taxon>
        <taxon>Metazoa</taxon>
        <taxon>Spiralia</taxon>
        <taxon>Lophotrochozoa</taxon>
        <taxon>Annelida</taxon>
        <taxon>Polychaeta</taxon>
        <taxon>Sedentaria</taxon>
        <taxon>Scolecida</taxon>
        <taxon>Capitellidae</taxon>
        <taxon>Capitella</taxon>
    </lineage>
</organism>
<evidence type="ECO:0000313" key="4">
    <source>
        <dbReference type="Proteomes" id="UP000014760"/>
    </source>
</evidence>
<feature type="coiled-coil region" evidence="1">
    <location>
        <begin position="294"/>
        <end position="441"/>
    </location>
</feature>
<name>R7TJC0_CAPTE</name>
<evidence type="ECO:0000313" key="2">
    <source>
        <dbReference type="EMBL" id="ELT93903.1"/>
    </source>
</evidence>
<dbReference type="HOGENOM" id="CLU_382738_0_0_1"/>
<reference evidence="4" key="1">
    <citation type="submission" date="2012-12" db="EMBL/GenBank/DDBJ databases">
        <authorList>
            <person name="Hellsten U."/>
            <person name="Grimwood J."/>
            <person name="Chapman J.A."/>
            <person name="Shapiro H."/>
            <person name="Aerts A."/>
            <person name="Otillar R.P."/>
            <person name="Terry A.Y."/>
            <person name="Boore J.L."/>
            <person name="Simakov O."/>
            <person name="Marletaz F."/>
            <person name="Cho S.-J."/>
            <person name="Edsinger-Gonzales E."/>
            <person name="Havlak P."/>
            <person name="Kuo D.-H."/>
            <person name="Larsson T."/>
            <person name="Lv J."/>
            <person name="Arendt D."/>
            <person name="Savage R."/>
            <person name="Osoegawa K."/>
            <person name="de Jong P."/>
            <person name="Lindberg D.R."/>
            <person name="Seaver E.C."/>
            <person name="Weisblat D.A."/>
            <person name="Putnam N.H."/>
            <person name="Grigoriev I.V."/>
            <person name="Rokhsar D.S."/>
        </authorList>
    </citation>
    <scope>NUCLEOTIDE SEQUENCE</scope>
    <source>
        <strain evidence="4">I ESC-2004</strain>
    </source>
</reference>
<reference evidence="2 4" key="2">
    <citation type="journal article" date="2013" name="Nature">
        <title>Insights into bilaterian evolution from three spiralian genomes.</title>
        <authorList>
            <person name="Simakov O."/>
            <person name="Marletaz F."/>
            <person name="Cho S.J."/>
            <person name="Edsinger-Gonzales E."/>
            <person name="Havlak P."/>
            <person name="Hellsten U."/>
            <person name="Kuo D.H."/>
            <person name="Larsson T."/>
            <person name="Lv J."/>
            <person name="Arendt D."/>
            <person name="Savage R."/>
            <person name="Osoegawa K."/>
            <person name="de Jong P."/>
            <person name="Grimwood J."/>
            <person name="Chapman J.A."/>
            <person name="Shapiro H."/>
            <person name="Aerts A."/>
            <person name="Otillar R.P."/>
            <person name="Terry A.Y."/>
            <person name="Boore J.L."/>
            <person name="Grigoriev I.V."/>
            <person name="Lindberg D.R."/>
            <person name="Seaver E.C."/>
            <person name="Weisblat D.A."/>
            <person name="Putnam N.H."/>
            <person name="Rokhsar D.S."/>
        </authorList>
    </citation>
    <scope>NUCLEOTIDE SEQUENCE</scope>
    <source>
        <strain evidence="2 4">I ESC-2004</strain>
    </source>
</reference>
<dbReference type="Proteomes" id="UP000014760">
    <property type="component" value="Unassembled WGS sequence"/>
</dbReference>
<dbReference type="AlphaFoldDB" id="R7TJC0"/>
<dbReference type="EnsemblMetazoa" id="CapteT215688">
    <property type="protein sequence ID" value="CapteP215688"/>
    <property type="gene ID" value="CapteG215688"/>
</dbReference>
<sequence length="723" mass="84633">MWQEQECRKLHDKLETETIDASVLRYKLQIFPDEIKKQIQGAVNAARELNTTELTNLRTTLDTINSNIDSFESRHTVLEKDNAHLHPERSRVRQLHEEVIGHLNKRMSEKASKQIVLNETRDQLREINQKIEDLEEGILQLKEDLIQERADARQEKKRLKQVVNLRSLYREIDAIQMKVTQSEQNLEEMRKNIRQFEISKSRLESQEKLLTNQLQQEIINNDELRLRGIDLQQTIQDEKISFEEERNSLEEMCTQLDSEIDNQIEQNEYLEGEKEKADEGKIFNLIKIFKKKILSSWQQRLQAAKTELAKTAEDAANLRGENADMEARILELEETHDAILSTLNKQVEDLRETLSGERKERIALQAQRDDVQGDLESFRNEALEYQNRLTRQMKQDKKMHDDLTKEGAMLQQKIKESDRSIMDMEADLIRMKAEFEIIKEQYSRDFKGLEVAASQSGDIFEEMEICLGFRLEEIPDLHFLDIAIEHLENKGQEMNVELEEKKAAIDAQTPNFESLQVYFDERIIEYDATKRELIVMKNKKLSLEESLKRAQRDLEKKAIPRHILETDLKKRRAENLEKMKELAEEVKVVESEIYSLGCKYKVALEENNTFSQANDKLSKHIDVMNGLILSNEDAVKELLHQLAGMKDVLIKDWKADREMDEKFIERDQEVVDDFSHLLDKTENREKVISGITNKLQEELGSLAGFLDNLAQRRPPASSKMSMR</sequence>
<dbReference type="STRING" id="283909.R7TJC0"/>
<dbReference type="Gene3D" id="1.10.287.1490">
    <property type="match status" value="1"/>
</dbReference>
<reference evidence="3" key="3">
    <citation type="submission" date="2015-06" db="UniProtKB">
        <authorList>
            <consortium name="EnsemblMetazoa"/>
        </authorList>
    </citation>
    <scope>IDENTIFICATION</scope>
</reference>
<keyword evidence="4" id="KW-1185">Reference proteome</keyword>
<keyword evidence="1" id="KW-0175">Coiled coil</keyword>